<dbReference type="InterPro" id="IPR036589">
    <property type="entry name" value="HCY_dom_sf"/>
</dbReference>
<dbReference type="GO" id="GO:0008168">
    <property type="term" value="F:methyltransferase activity"/>
    <property type="evidence" value="ECO:0007669"/>
    <property type="project" value="UniProtKB-KW"/>
</dbReference>
<feature type="binding site" evidence="5">
    <location>
        <position position="323"/>
    </location>
    <ligand>
        <name>Zn(2+)</name>
        <dbReference type="ChEBI" id="CHEBI:29105"/>
    </ligand>
</feature>
<feature type="binding site" evidence="5">
    <location>
        <position position="258"/>
    </location>
    <ligand>
        <name>Zn(2+)</name>
        <dbReference type="ChEBI" id="CHEBI:29105"/>
    </ligand>
</feature>
<feature type="region of interest" description="Disordered" evidence="6">
    <location>
        <begin position="125"/>
        <end position="144"/>
    </location>
</feature>
<dbReference type="PROSITE" id="PS50970">
    <property type="entry name" value="HCY"/>
    <property type="match status" value="1"/>
</dbReference>
<dbReference type="PANTHER" id="PTHR46015">
    <property type="entry name" value="ZGC:172121"/>
    <property type="match status" value="1"/>
</dbReference>
<dbReference type="Gene3D" id="3.20.20.330">
    <property type="entry name" value="Homocysteine-binding-like domain"/>
    <property type="match status" value="1"/>
</dbReference>
<feature type="binding site" evidence="5">
    <location>
        <position position="324"/>
    </location>
    <ligand>
        <name>Zn(2+)</name>
        <dbReference type="ChEBI" id="CHEBI:29105"/>
    </ligand>
</feature>
<evidence type="ECO:0000259" key="7">
    <source>
        <dbReference type="PROSITE" id="PS50970"/>
    </source>
</evidence>
<accession>A0ABW4RJ44</accession>
<dbReference type="EC" id="2.1.1.10" evidence="8"/>
<dbReference type="Pfam" id="PF02574">
    <property type="entry name" value="S-methyl_trans"/>
    <property type="match status" value="1"/>
</dbReference>
<evidence type="ECO:0000313" key="9">
    <source>
        <dbReference type="Proteomes" id="UP001597233"/>
    </source>
</evidence>
<dbReference type="Proteomes" id="UP001597233">
    <property type="component" value="Unassembled WGS sequence"/>
</dbReference>
<dbReference type="InterPro" id="IPR051486">
    <property type="entry name" value="Hcy_S-methyltransferase"/>
</dbReference>
<comment type="cofactor">
    <cofactor evidence="5">
        <name>Zn(2+)</name>
        <dbReference type="ChEBI" id="CHEBI:29105"/>
    </cofactor>
</comment>
<keyword evidence="9" id="KW-1185">Reference proteome</keyword>
<evidence type="ECO:0000256" key="2">
    <source>
        <dbReference type="ARBA" id="ARBA00022679"/>
    </source>
</evidence>
<gene>
    <name evidence="8" type="primary">mmuM</name>
    <name evidence="8" type="ORF">ACFSC9_11090</name>
</gene>
<evidence type="ECO:0000256" key="6">
    <source>
        <dbReference type="SAM" id="MobiDB-lite"/>
    </source>
</evidence>
<dbReference type="SUPFAM" id="SSF82282">
    <property type="entry name" value="Homocysteine S-methyltransferase"/>
    <property type="match status" value="1"/>
</dbReference>
<reference evidence="9" key="1">
    <citation type="journal article" date="2019" name="Int. J. Syst. Evol. Microbiol.">
        <title>The Global Catalogue of Microorganisms (GCM) 10K type strain sequencing project: providing services to taxonomists for standard genome sequencing and annotation.</title>
        <authorList>
            <consortium name="The Broad Institute Genomics Platform"/>
            <consortium name="The Broad Institute Genome Sequencing Center for Infectious Disease"/>
            <person name="Wu L."/>
            <person name="Ma J."/>
        </authorList>
    </citation>
    <scope>NUCLEOTIDE SEQUENCE [LARGE SCALE GENOMIC DNA]</scope>
    <source>
        <strain evidence="9">CCUG 54950</strain>
    </source>
</reference>
<evidence type="ECO:0000256" key="1">
    <source>
        <dbReference type="ARBA" id="ARBA00022603"/>
    </source>
</evidence>
<protein>
    <submittedName>
        <fullName evidence="8">Homocysteine S-methyltransferase</fullName>
        <ecNumber evidence="8">2.1.1.10</ecNumber>
    </submittedName>
</protein>
<dbReference type="EMBL" id="JBHUEH010000014">
    <property type="protein sequence ID" value="MFD1886070.1"/>
    <property type="molecule type" value="Genomic_DNA"/>
</dbReference>
<dbReference type="InterPro" id="IPR017226">
    <property type="entry name" value="BHMT-like"/>
</dbReference>
<keyword evidence="3 5" id="KW-0479">Metal-binding</keyword>
<dbReference type="PIRSF" id="PIRSF037505">
    <property type="entry name" value="Betaine_HMT"/>
    <property type="match status" value="1"/>
</dbReference>
<organism evidence="8 9">
    <name type="scientific">Paenibacillus wenxiniae</name>
    <dbReference type="NCBI Taxonomy" id="1636843"/>
    <lineage>
        <taxon>Bacteria</taxon>
        <taxon>Bacillati</taxon>
        <taxon>Bacillota</taxon>
        <taxon>Bacilli</taxon>
        <taxon>Bacillales</taxon>
        <taxon>Paenibacillaceae</taxon>
        <taxon>Paenibacillus</taxon>
    </lineage>
</organism>
<name>A0ABW4RJ44_9BACL</name>
<dbReference type="GO" id="GO:0032259">
    <property type="term" value="P:methylation"/>
    <property type="evidence" value="ECO:0007669"/>
    <property type="project" value="UniProtKB-KW"/>
</dbReference>
<evidence type="ECO:0000256" key="4">
    <source>
        <dbReference type="ARBA" id="ARBA00022833"/>
    </source>
</evidence>
<dbReference type="NCBIfam" id="NF007020">
    <property type="entry name" value="PRK09485.1"/>
    <property type="match status" value="1"/>
</dbReference>
<dbReference type="PANTHER" id="PTHR46015:SF1">
    <property type="entry name" value="HOMOCYSTEINE S-METHYLTRANSFERASE-LIKE ISOFORM 1"/>
    <property type="match status" value="1"/>
</dbReference>
<sequence length="340" mass="37119">MNYIQNILQQHPIIILDGAMATELEKDGANLNDDLWSARLLLDNPKAIADVHRRYFEAGADCAITASYQATVRGFMERGLSVEDATELIARSVQLAVQERDVFWKSYMDAIGAIDAIGATDATSAHDAEQRRGAGSHASPARPRPFVAASVGPYGAYLADGSEYRGDYGLSEQQLYDFHYDRLRILIEAGADVLACETIPCLVEAQAIVRALEQFPNVYAWISFSARDDQHISSGEAVADCAAWLDGHEQVAALGINCTALEYIPSLIQEISKQTSKPILVYPNSGEQYDPVTKTWHGTACAGSYGEHARTWYELGARLIGGCCRTTPQDIAEVQAAIRS</sequence>
<proteinExistence type="predicted"/>
<keyword evidence="1 5" id="KW-0489">Methyltransferase</keyword>
<keyword evidence="2 5" id="KW-0808">Transferase</keyword>
<keyword evidence="4 5" id="KW-0862">Zinc</keyword>
<dbReference type="RefSeq" id="WP_347327131.1">
    <property type="nucleotide sequence ID" value="NZ_JBCGUH010000021.1"/>
</dbReference>
<feature type="domain" description="Hcy-binding" evidence="7">
    <location>
        <begin position="2"/>
        <end position="338"/>
    </location>
</feature>
<evidence type="ECO:0000256" key="3">
    <source>
        <dbReference type="ARBA" id="ARBA00022723"/>
    </source>
</evidence>
<comment type="caution">
    <text evidence="8">The sequence shown here is derived from an EMBL/GenBank/DDBJ whole genome shotgun (WGS) entry which is preliminary data.</text>
</comment>
<dbReference type="InterPro" id="IPR003726">
    <property type="entry name" value="HCY_dom"/>
</dbReference>
<evidence type="ECO:0000313" key="8">
    <source>
        <dbReference type="EMBL" id="MFD1886070.1"/>
    </source>
</evidence>
<evidence type="ECO:0000256" key="5">
    <source>
        <dbReference type="PROSITE-ProRule" id="PRU00333"/>
    </source>
</evidence>